<dbReference type="GO" id="GO:0044205">
    <property type="term" value="P:'de novo' UMP biosynthetic process"/>
    <property type="evidence" value="ECO:0007669"/>
    <property type="project" value="InterPro"/>
</dbReference>
<organism evidence="13 14">
    <name type="scientific">Candidatus Nitrospira neomarina</name>
    <dbReference type="NCBI Taxonomy" id="3020899"/>
    <lineage>
        <taxon>Bacteria</taxon>
        <taxon>Pseudomonadati</taxon>
        <taxon>Nitrospirota</taxon>
        <taxon>Nitrospiria</taxon>
        <taxon>Nitrospirales</taxon>
        <taxon>Nitrospiraceae</taxon>
        <taxon>Nitrospira</taxon>
    </lineage>
</organism>
<dbReference type="GO" id="GO:0004590">
    <property type="term" value="F:orotidine-5'-phosphate decarboxylase activity"/>
    <property type="evidence" value="ECO:0007669"/>
    <property type="project" value="UniProtKB-EC"/>
</dbReference>
<dbReference type="GO" id="GO:0005829">
    <property type="term" value="C:cytosol"/>
    <property type="evidence" value="ECO:0007669"/>
    <property type="project" value="TreeGrafter"/>
</dbReference>
<evidence type="ECO:0000313" key="13">
    <source>
        <dbReference type="EMBL" id="WNM61245.1"/>
    </source>
</evidence>
<feature type="binding site" evidence="10">
    <location>
        <position position="220"/>
    </location>
    <ligand>
        <name>substrate</name>
    </ligand>
</feature>
<evidence type="ECO:0000256" key="9">
    <source>
        <dbReference type="PIRSR" id="PIRSR614732-1"/>
    </source>
</evidence>
<feature type="active site" description="For OMPdecase activity" evidence="9">
    <location>
        <position position="65"/>
    </location>
</feature>
<dbReference type="SMART" id="SM00934">
    <property type="entry name" value="OMPdecase"/>
    <property type="match status" value="1"/>
</dbReference>
<dbReference type="InterPro" id="IPR011060">
    <property type="entry name" value="RibuloseP-bd_barrel"/>
</dbReference>
<dbReference type="PANTHER" id="PTHR32119">
    <property type="entry name" value="OROTIDINE 5'-PHOSPHATE DECARBOXYLASE"/>
    <property type="match status" value="1"/>
</dbReference>
<dbReference type="EMBL" id="CP116968">
    <property type="protein sequence ID" value="WNM61245.1"/>
    <property type="molecule type" value="Genomic_DNA"/>
</dbReference>
<name>A0AA96JVL9_9BACT</name>
<feature type="binding site" evidence="10">
    <location>
        <position position="120"/>
    </location>
    <ligand>
        <name>substrate</name>
    </ligand>
</feature>
<protein>
    <recommendedName>
        <fullName evidence="4 11">Orotidine 5'-phosphate decarboxylase</fullName>
        <ecNumber evidence="3 11">4.1.1.23</ecNumber>
    </recommendedName>
</protein>
<evidence type="ECO:0000313" key="14">
    <source>
        <dbReference type="Proteomes" id="UP001302494"/>
    </source>
</evidence>
<dbReference type="SUPFAM" id="SSF51366">
    <property type="entry name" value="Ribulose-phoshate binding barrel"/>
    <property type="match status" value="1"/>
</dbReference>
<feature type="binding site" evidence="10">
    <location>
        <position position="191"/>
    </location>
    <ligand>
        <name>substrate</name>
    </ligand>
</feature>
<feature type="domain" description="Orotidine 5'-phosphate decarboxylase" evidence="12">
    <location>
        <begin position="10"/>
        <end position="236"/>
    </location>
</feature>
<dbReference type="PROSITE" id="PS00156">
    <property type="entry name" value="OMPDECASE"/>
    <property type="match status" value="1"/>
</dbReference>
<comment type="pathway">
    <text evidence="2 11">Pyrimidine metabolism; UMP biosynthesis via de novo pathway; UMP from orotate: step 2/2.</text>
</comment>
<dbReference type="CDD" id="cd04725">
    <property type="entry name" value="OMP_decarboxylase_like"/>
    <property type="match status" value="1"/>
</dbReference>
<evidence type="ECO:0000256" key="10">
    <source>
        <dbReference type="PIRSR" id="PIRSR614732-2"/>
    </source>
</evidence>
<reference evidence="13 14" key="1">
    <citation type="submission" date="2023-01" db="EMBL/GenBank/DDBJ databases">
        <title>Cultivation and genomic characterization of new, ubiquitous marine nitrite-oxidizing bacteria from the Nitrospirales.</title>
        <authorList>
            <person name="Mueller A.J."/>
            <person name="Daebeler A."/>
            <person name="Herbold C.W."/>
            <person name="Kirkegaard R.H."/>
            <person name="Daims H."/>
        </authorList>
    </citation>
    <scope>NUCLEOTIDE SEQUENCE [LARGE SCALE GENOMIC DNA]</scope>
    <source>
        <strain evidence="13 14">DK</strain>
    </source>
</reference>
<feature type="binding site" evidence="10">
    <location>
        <position position="16"/>
    </location>
    <ligand>
        <name>substrate</name>
    </ligand>
</feature>
<accession>A0AA96JVL9</accession>
<evidence type="ECO:0000256" key="7">
    <source>
        <dbReference type="ARBA" id="ARBA00023239"/>
    </source>
</evidence>
<dbReference type="InterPro" id="IPR013785">
    <property type="entry name" value="Aldolase_TIM"/>
</dbReference>
<evidence type="ECO:0000256" key="1">
    <source>
        <dbReference type="ARBA" id="ARBA00002356"/>
    </source>
</evidence>
<evidence type="ECO:0000256" key="6">
    <source>
        <dbReference type="ARBA" id="ARBA00022975"/>
    </source>
</evidence>
<dbReference type="AlphaFoldDB" id="A0AA96JVL9"/>
<dbReference type="Pfam" id="PF00215">
    <property type="entry name" value="OMPdecase"/>
    <property type="match status" value="1"/>
</dbReference>
<comment type="catalytic activity">
    <reaction evidence="8 11">
        <text>orotidine 5'-phosphate + H(+) = UMP + CO2</text>
        <dbReference type="Rhea" id="RHEA:11596"/>
        <dbReference type="ChEBI" id="CHEBI:15378"/>
        <dbReference type="ChEBI" id="CHEBI:16526"/>
        <dbReference type="ChEBI" id="CHEBI:57538"/>
        <dbReference type="ChEBI" id="CHEBI:57865"/>
        <dbReference type="EC" id="4.1.1.23"/>
    </reaction>
</comment>
<dbReference type="InterPro" id="IPR014732">
    <property type="entry name" value="OMPdecase"/>
</dbReference>
<evidence type="ECO:0000256" key="2">
    <source>
        <dbReference type="ARBA" id="ARBA00004861"/>
    </source>
</evidence>
<keyword evidence="7 11" id="KW-0456">Lyase</keyword>
<feature type="binding site" evidence="10">
    <location>
        <position position="221"/>
    </location>
    <ligand>
        <name>substrate</name>
    </ligand>
</feature>
<dbReference type="Proteomes" id="UP001302494">
    <property type="component" value="Chromosome"/>
</dbReference>
<evidence type="ECO:0000259" key="12">
    <source>
        <dbReference type="SMART" id="SM00934"/>
    </source>
</evidence>
<feature type="active site" description="For OMPdecase activity" evidence="9">
    <location>
        <position position="70"/>
    </location>
</feature>
<dbReference type="RefSeq" id="WP_312743113.1">
    <property type="nucleotide sequence ID" value="NZ_CP116968.1"/>
</dbReference>
<dbReference type="EC" id="4.1.1.23" evidence="3 11"/>
<comment type="function">
    <text evidence="1">Catalyzes the decarboxylation of orotidine 5'-monophosphate (OMP) to uridine 5'-monophosphate (UMP).</text>
</comment>
<comment type="similarity">
    <text evidence="11">Belongs to the OMP decarboxylase family.</text>
</comment>
<dbReference type="InterPro" id="IPR001754">
    <property type="entry name" value="OMPdeCOase_dom"/>
</dbReference>
<keyword evidence="5 11" id="KW-0210">Decarboxylase</keyword>
<gene>
    <name evidence="13" type="primary">pyrF</name>
    <name evidence="13" type="ORF">PQG83_16005</name>
</gene>
<feature type="active site" description="For OMPdecase activity" evidence="9">
    <location>
        <position position="67"/>
    </location>
</feature>
<feature type="binding site" evidence="10">
    <location>
        <position position="38"/>
    </location>
    <ligand>
        <name>substrate</name>
    </ligand>
</feature>
<dbReference type="PANTHER" id="PTHR32119:SF2">
    <property type="entry name" value="OROTIDINE 5'-PHOSPHATE DECARBOXYLASE"/>
    <property type="match status" value="1"/>
</dbReference>
<dbReference type="Gene3D" id="3.20.20.70">
    <property type="entry name" value="Aldolase class I"/>
    <property type="match status" value="1"/>
</dbReference>
<keyword evidence="6 11" id="KW-0665">Pyrimidine biosynthesis</keyword>
<dbReference type="GO" id="GO:0006207">
    <property type="term" value="P:'de novo' pyrimidine nucleobase biosynthetic process"/>
    <property type="evidence" value="ECO:0007669"/>
    <property type="project" value="InterPro"/>
</dbReference>
<dbReference type="InterPro" id="IPR018089">
    <property type="entry name" value="OMPdecase_AS"/>
</dbReference>
<evidence type="ECO:0000256" key="8">
    <source>
        <dbReference type="ARBA" id="ARBA00049157"/>
    </source>
</evidence>
<dbReference type="NCBIfam" id="TIGR01740">
    <property type="entry name" value="pyrF"/>
    <property type="match status" value="1"/>
</dbReference>
<dbReference type="KEGG" id="nneo:PQG83_16005"/>
<keyword evidence="14" id="KW-1185">Reference proteome</keyword>
<evidence type="ECO:0000256" key="3">
    <source>
        <dbReference type="ARBA" id="ARBA00012321"/>
    </source>
</evidence>
<proteinExistence type="inferred from homology"/>
<evidence type="ECO:0000256" key="5">
    <source>
        <dbReference type="ARBA" id="ARBA00022793"/>
    </source>
</evidence>
<evidence type="ECO:0000256" key="4">
    <source>
        <dbReference type="ARBA" id="ARBA00021923"/>
    </source>
</evidence>
<evidence type="ECO:0000256" key="11">
    <source>
        <dbReference type="RuleBase" id="RU000512"/>
    </source>
</evidence>
<sequence>MNMVIPIQERLIVALDVSSLEEARQYVKDLEGVAWFYKIGLELFLAVNADFIKELRAQNCRVFLDLKMNDIDETVRRAVNLAADLDVDFLTILGNHATAKAAVRGRGERPLKILTVPLLSSWGEKDLQDLGMLSAQPGEPARFHSVDDYVLWRADMAMAQGCDGLIASGKYVGILRERFGRKALIVSPGVRPAGQDTHEHQRSLTPFEAIRAGADYLVVGRPIRDADNRRKMAEGIQEEIAFAVKAGPSKEPILAGER</sequence>